<name>A0A9J5YJM4_SOLCO</name>
<dbReference type="AlphaFoldDB" id="A0A9J5YJM4"/>
<organism evidence="1 2">
    <name type="scientific">Solanum commersonii</name>
    <name type="common">Commerson's wild potato</name>
    <name type="synonym">Commerson's nightshade</name>
    <dbReference type="NCBI Taxonomy" id="4109"/>
    <lineage>
        <taxon>Eukaryota</taxon>
        <taxon>Viridiplantae</taxon>
        <taxon>Streptophyta</taxon>
        <taxon>Embryophyta</taxon>
        <taxon>Tracheophyta</taxon>
        <taxon>Spermatophyta</taxon>
        <taxon>Magnoliopsida</taxon>
        <taxon>eudicotyledons</taxon>
        <taxon>Gunneridae</taxon>
        <taxon>Pentapetalae</taxon>
        <taxon>asterids</taxon>
        <taxon>lamiids</taxon>
        <taxon>Solanales</taxon>
        <taxon>Solanaceae</taxon>
        <taxon>Solanoideae</taxon>
        <taxon>Solaneae</taxon>
        <taxon>Solanum</taxon>
    </lineage>
</organism>
<dbReference type="Proteomes" id="UP000824120">
    <property type="component" value="Chromosome 6"/>
</dbReference>
<proteinExistence type="predicted"/>
<protein>
    <submittedName>
        <fullName evidence="1">Uncharacterized protein</fullName>
    </submittedName>
</protein>
<evidence type="ECO:0000313" key="2">
    <source>
        <dbReference type="Proteomes" id="UP000824120"/>
    </source>
</evidence>
<gene>
    <name evidence="1" type="ORF">H5410_030536</name>
</gene>
<keyword evidence="2" id="KW-1185">Reference proteome</keyword>
<evidence type="ECO:0000313" key="1">
    <source>
        <dbReference type="EMBL" id="KAG5599166.1"/>
    </source>
</evidence>
<dbReference type="EMBL" id="JACXVP010000006">
    <property type="protein sequence ID" value="KAG5599166.1"/>
    <property type="molecule type" value="Genomic_DNA"/>
</dbReference>
<accession>A0A9J5YJM4</accession>
<sequence>MKEKSYVEVEEKNLDELVLKSGIPAAATCRHVALPRHRRVKILQPFKLKFRYFGLVRNRKNTNHIWNLIGNDISDSTVKAEFPFGDCFDEKFDMKTKNEDGSIMKSTTRYSFVTHGAIGRGRGRGLKSLTSKGKVSTKSSLFECSDLIMKYIQEVETSAIEKGRQQQLTNVPMSSSHEKRAINEKSNMSLEKEYMQVNTSFHSSTKQDKQYIHDVETIFQIFTVKLNSNNSELFSAGAIGKGRGAGHKTSIMSSSQVPTPFRSFANQIKKYTKEVETRVSKNIVKSSQGLPSINKNTLVLEKENTQAKSPSSIDQDKFESVDLNDHCDHIIGWMNELWNKWRGYLHATSVEISQLFRLLRI</sequence>
<comment type="caution">
    <text evidence="1">The sequence shown here is derived from an EMBL/GenBank/DDBJ whole genome shotgun (WGS) entry which is preliminary data.</text>
</comment>
<reference evidence="1 2" key="1">
    <citation type="submission" date="2020-09" db="EMBL/GenBank/DDBJ databases">
        <title>De no assembly of potato wild relative species, Solanum commersonii.</title>
        <authorList>
            <person name="Cho K."/>
        </authorList>
    </citation>
    <scope>NUCLEOTIDE SEQUENCE [LARGE SCALE GENOMIC DNA]</scope>
    <source>
        <strain evidence="1">LZ3.2</strain>
        <tissue evidence="1">Leaf</tissue>
    </source>
</reference>